<feature type="compositionally biased region" description="Basic and acidic residues" evidence="1">
    <location>
        <begin position="364"/>
        <end position="378"/>
    </location>
</feature>
<dbReference type="InterPro" id="IPR000253">
    <property type="entry name" value="FHA_dom"/>
</dbReference>
<evidence type="ECO:0000259" key="3">
    <source>
        <dbReference type="PROSITE" id="PS50174"/>
    </source>
</evidence>
<dbReference type="PROSITE" id="PS50006">
    <property type="entry name" value="FHA_DOMAIN"/>
    <property type="match status" value="1"/>
</dbReference>
<dbReference type="EMBL" id="ML179069">
    <property type="protein sequence ID" value="THV03207.1"/>
    <property type="molecule type" value="Genomic_DNA"/>
</dbReference>
<dbReference type="InterPro" id="IPR008984">
    <property type="entry name" value="SMAD_FHA_dom_sf"/>
</dbReference>
<dbReference type="Gene3D" id="2.60.200.20">
    <property type="match status" value="1"/>
</dbReference>
<evidence type="ECO:0000259" key="2">
    <source>
        <dbReference type="PROSITE" id="PS50006"/>
    </source>
</evidence>
<feature type="region of interest" description="Disordered" evidence="1">
    <location>
        <begin position="240"/>
        <end position="302"/>
    </location>
</feature>
<gene>
    <name evidence="4" type="ORF">K435DRAFT_298814</name>
</gene>
<accession>A0A4S8MK94</accession>
<dbReference type="PROSITE" id="PS50174">
    <property type="entry name" value="G_PATCH"/>
    <property type="match status" value="1"/>
</dbReference>
<feature type="compositionally biased region" description="Basic and acidic residues" evidence="1">
    <location>
        <begin position="282"/>
        <end position="293"/>
    </location>
</feature>
<dbReference type="InterPro" id="IPR053027">
    <property type="entry name" value="AGGF1"/>
</dbReference>
<dbReference type="SUPFAM" id="SSF49879">
    <property type="entry name" value="SMAD/FHA domain"/>
    <property type="match status" value="1"/>
</dbReference>
<organism evidence="4 5">
    <name type="scientific">Dendrothele bispora (strain CBS 962.96)</name>
    <dbReference type="NCBI Taxonomy" id="1314807"/>
    <lineage>
        <taxon>Eukaryota</taxon>
        <taxon>Fungi</taxon>
        <taxon>Dikarya</taxon>
        <taxon>Basidiomycota</taxon>
        <taxon>Agaricomycotina</taxon>
        <taxon>Agaricomycetes</taxon>
        <taxon>Agaricomycetidae</taxon>
        <taxon>Agaricales</taxon>
        <taxon>Agaricales incertae sedis</taxon>
        <taxon>Dendrothele</taxon>
    </lineage>
</organism>
<dbReference type="SMART" id="SM00443">
    <property type="entry name" value="G_patch"/>
    <property type="match status" value="1"/>
</dbReference>
<dbReference type="InterPro" id="IPR000467">
    <property type="entry name" value="G_patch_dom"/>
</dbReference>
<reference evidence="4 5" key="1">
    <citation type="journal article" date="2019" name="Nat. Ecol. Evol.">
        <title>Megaphylogeny resolves global patterns of mushroom evolution.</title>
        <authorList>
            <person name="Varga T."/>
            <person name="Krizsan K."/>
            <person name="Foldi C."/>
            <person name="Dima B."/>
            <person name="Sanchez-Garcia M."/>
            <person name="Sanchez-Ramirez S."/>
            <person name="Szollosi G.J."/>
            <person name="Szarkandi J.G."/>
            <person name="Papp V."/>
            <person name="Albert L."/>
            <person name="Andreopoulos W."/>
            <person name="Angelini C."/>
            <person name="Antonin V."/>
            <person name="Barry K.W."/>
            <person name="Bougher N.L."/>
            <person name="Buchanan P."/>
            <person name="Buyck B."/>
            <person name="Bense V."/>
            <person name="Catcheside P."/>
            <person name="Chovatia M."/>
            <person name="Cooper J."/>
            <person name="Damon W."/>
            <person name="Desjardin D."/>
            <person name="Finy P."/>
            <person name="Geml J."/>
            <person name="Haridas S."/>
            <person name="Hughes K."/>
            <person name="Justo A."/>
            <person name="Karasinski D."/>
            <person name="Kautmanova I."/>
            <person name="Kiss B."/>
            <person name="Kocsube S."/>
            <person name="Kotiranta H."/>
            <person name="LaButti K.M."/>
            <person name="Lechner B.E."/>
            <person name="Liimatainen K."/>
            <person name="Lipzen A."/>
            <person name="Lukacs Z."/>
            <person name="Mihaltcheva S."/>
            <person name="Morgado L.N."/>
            <person name="Niskanen T."/>
            <person name="Noordeloos M.E."/>
            <person name="Ohm R.A."/>
            <person name="Ortiz-Santana B."/>
            <person name="Ovrebo C."/>
            <person name="Racz N."/>
            <person name="Riley R."/>
            <person name="Savchenko A."/>
            <person name="Shiryaev A."/>
            <person name="Soop K."/>
            <person name="Spirin V."/>
            <person name="Szebenyi C."/>
            <person name="Tomsovsky M."/>
            <person name="Tulloss R.E."/>
            <person name="Uehling J."/>
            <person name="Grigoriev I.V."/>
            <person name="Vagvolgyi C."/>
            <person name="Papp T."/>
            <person name="Martin F.M."/>
            <person name="Miettinen O."/>
            <person name="Hibbett D.S."/>
            <person name="Nagy L.G."/>
        </authorList>
    </citation>
    <scope>NUCLEOTIDE SEQUENCE [LARGE SCALE GENOMIC DNA]</scope>
    <source>
        <strain evidence="4 5">CBS 962.96</strain>
    </source>
</reference>
<dbReference type="Pfam" id="PF01585">
    <property type="entry name" value="G-patch"/>
    <property type="match status" value="1"/>
</dbReference>
<protein>
    <recommendedName>
        <fullName evidence="6">SMAD/FHA domain-containing protein</fullName>
    </recommendedName>
</protein>
<dbReference type="GO" id="GO:0003676">
    <property type="term" value="F:nucleic acid binding"/>
    <property type="evidence" value="ECO:0007669"/>
    <property type="project" value="InterPro"/>
</dbReference>
<dbReference type="SMART" id="SM00240">
    <property type="entry name" value="FHA"/>
    <property type="match status" value="1"/>
</dbReference>
<evidence type="ECO:0000313" key="4">
    <source>
        <dbReference type="EMBL" id="THV03207.1"/>
    </source>
</evidence>
<feature type="region of interest" description="Disordered" evidence="1">
    <location>
        <begin position="315"/>
        <end position="378"/>
    </location>
</feature>
<proteinExistence type="predicted"/>
<feature type="region of interest" description="Disordered" evidence="1">
    <location>
        <begin position="1"/>
        <end position="52"/>
    </location>
</feature>
<dbReference type="OrthoDB" id="21470at2759"/>
<dbReference type="PANTHER" id="PTHR23106">
    <property type="entry name" value="ANGIOGENIC FACTOR WITH G PATCH AND FHA DOMAINS 1"/>
    <property type="match status" value="1"/>
</dbReference>
<dbReference type="PANTHER" id="PTHR23106:SF24">
    <property type="entry name" value="ANGIOGENIC FACTOR WITH G PATCH AND FHA DOMAINS 1"/>
    <property type="match status" value="1"/>
</dbReference>
<dbReference type="AlphaFoldDB" id="A0A4S8MK94"/>
<dbReference type="Proteomes" id="UP000297245">
    <property type="component" value="Unassembled WGS sequence"/>
</dbReference>
<keyword evidence="5" id="KW-1185">Reference proteome</keyword>
<name>A0A4S8MK94_DENBC</name>
<feature type="compositionally biased region" description="Polar residues" evidence="1">
    <location>
        <begin position="33"/>
        <end position="47"/>
    </location>
</feature>
<dbReference type="Pfam" id="PF00498">
    <property type="entry name" value="FHA"/>
    <property type="match status" value="1"/>
</dbReference>
<feature type="domain" description="FHA" evidence="2">
    <location>
        <begin position="87"/>
        <end position="142"/>
    </location>
</feature>
<feature type="domain" description="G-patch" evidence="3">
    <location>
        <begin position="301"/>
        <end position="349"/>
    </location>
</feature>
<evidence type="ECO:0008006" key="6">
    <source>
        <dbReference type="Google" id="ProtNLM"/>
    </source>
</evidence>
<sequence>MEDPSIHHSSSTHTTHDYAQYGCDESYEGPRDFSNNTSELPSKVSHQQHLDSDRANDVKGCLRVLVSSSQALPPANRIALLDGFTEIQFGRDVSGSGTPRIRLKEMEVSKLHAAIYWDQSWNGWGLVDMGSKHGTFLRSSTGPSIPDSRGVRLSAPKSTSIPKRLYHLDEIGIGSTTFIVHIHENVLPCEGCSPTGGDEIPLFPTTKQKSAIPQPDSSRTNFHDPKAKIALTELKRNLLSGHDEKPPLAANSSRRTYVDRSALRRAKGPSSDVPGVVRAPTVRHDQVLEEPKSQPETPIPESSVGHKLLMKQGWEPGTSLGLNGEGPVDPIDMRGASSYDRTGLGSKRKRSNDRSDNEPVGSKVEWKDKYSRWNNERL</sequence>
<evidence type="ECO:0000256" key="1">
    <source>
        <dbReference type="SAM" id="MobiDB-lite"/>
    </source>
</evidence>
<evidence type="ECO:0000313" key="5">
    <source>
        <dbReference type="Proteomes" id="UP000297245"/>
    </source>
</evidence>